<dbReference type="InterPro" id="IPR047763">
    <property type="entry name" value="PG_bind_dom_phiBT1-type"/>
</dbReference>
<dbReference type="Proteomes" id="UP000191342">
    <property type="component" value="Unassembled WGS sequence"/>
</dbReference>
<feature type="region of interest" description="Disordered" evidence="1">
    <location>
        <begin position="278"/>
        <end position="329"/>
    </location>
</feature>
<evidence type="ECO:0000313" key="4">
    <source>
        <dbReference type="Proteomes" id="UP000191342"/>
    </source>
</evidence>
<keyword evidence="4" id="KW-1185">Reference proteome</keyword>
<keyword evidence="2" id="KW-0472">Membrane</keyword>
<dbReference type="OrthoDB" id="10001926at2759"/>
<organism evidence="3 4">
    <name type="scientific">Penicillium flavigenum</name>
    <dbReference type="NCBI Taxonomy" id="254877"/>
    <lineage>
        <taxon>Eukaryota</taxon>
        <taxon>Fungi</taxon>
        <taxon>Dikarya</taxon>
        <taxon>Ascomycota</taxon>
        <taxon>Pezizomycotina</taxon>
        <taxon>Eurotiomycetes</taxon>
        <taxon>Eurotiomycetidae</taxon>
        <taxon>Eurotiales</taxon>
        <taxon>Aspergillaceae</taxon>
        <taxon>Penicillium</taxon>
    </lineage>
</organism>
<dbReference type="AlphaFoldDB" id="A0A1V6SD00"/>
<dbReference type="EMBL" id="MLQL01000070">
    <property type="protein sequence ID" value="OQE11905.1"/>
    <property type="molecule type" value="Genomic_DNA"/>
</dbReference>
<sequence>MTRLATIFTTLYALYSLPLISAWTFVWRNATDNPTVEEGTSAQSCKAIDHAKGKDFEFDAEDSLFRIYMYGSPNCTDDNIESAEDYLAKNSTSPLRAFAVIDLRGANTSTGGELTPFPGADWFKSSPNSPIVTAMGERLVAEDCGKYRVGPGPQWSEVDRESYQCWQKKLGYTGTDANGWPGKTTWDQLKVPLKDENDGGGSSKTTETPSSTSMSTITSTGTSTGTPTSTLVPDTDTSSGSALGGGEIAGIVVGSVAGLGLVGALIYLSRRIFQHRAPVPGDEEPEPGPEGGAVAVGESKKSAREKLPAEIEANPVKSQKKYVSELPGDAAAAELSDSRRILEMGDSRT</sequence>
<proteinExistence type="predicted"/>
<accession>A0A1V6SD00</accession>
<protein>
    <submittedName>
        <fullName evidence="3">Uncharacterized protein</fullName>
    </submittedName>
</protein>
<feature type="compositionally biased region" description="Basic and acidic residues" evidence="1">
    <location>
        <begin position="298"/>
        <end position="309"/>
    </location>
</feature>
<gene>
    <name evidence="3" type="ORF">PENFLA_c070G00138</name>
</gene>
<feature type="region of interest" description="Disordered" evidence="1">
    <location>
        <begin position="181"/>
        <end position="240"/>
    </location>
</feature>
<evidence type="ECO:0000256" key="1">
    <source>
        <dbReference type="SAM" id="MobiDB-lite"/>
    </source>
</evidence>
<evidence type="ECO:0000256" key="2">
    <source>
        <dbReference type="SAM" id="Phobius"/>
    </source>
</evidence>
<name>A0A1V6SD00_9EURO</name>
<keyword evidence="2" id="KW-0812">Transmembrane</keyword>
<dbReference type="STRING" id="254877.A0A1V6SD00"/>
<comment type="caution">
    <text evidence="3">The sequence shown here is derived from an EMBL/GenBank/DDBJ whole genome shotgun (WGS) entry which is preliminary data.</text>
</comment>
<dbReference type="NCBIfam" id="NF038080">
    <property type="entry name" value="PG_bind_siph"/>
    <property type="match status" value="1"/>
</dbReference>
<reference evidence="4" key="1">
    <citation type="journal article" date="2017" name="Nat. Microbiol.">
        <title>Global analysis of biosynthetic gene clusters reveals vast potential of secondary metabolite production in Penicillium species.</title>
        <authorList>
            <person name="Nielsen J.C."/>
            <person name="Grijseels S."/>
            <person name="Prigent S."/>
            <person name="Ji B."/>
            <person name="Dainat J."/>
            <person name="Nielsen K.F."/>
            <person name="Frisvad J.C."/>
            <person name="Workman M."/>
            <person name="Nielsen J."/>
        </authorList>
    </citation>
    <scope>NUCLEOTIDE SEQUENCE [LARGE SCALE GENOMIC DNA]</scope>
    <source>
        <strain evidence="4">IBT 14082</strain>
    </source>
</reference>
<keyword evidence="2" id="KW-1133">Transmembrane helix</keyword>
<feature type="compositionally biased region" description="Low complexity" evidence="1">
    <location>
        <begin position="203"/>
        <end position="230"/>
    </location>
</feature>
<feature type="transmembrane region" description="Helical" evidence="2">
    <location>
        <begin position="248"/>
        <end position="268"/>
    </location>
</feature>
<feature type="compositionally biased region" description="Polar residues" evidence="1">
    <location>
        <begin position="231"/>
        <end position="240"/>
    </location>
</feature>
<evidence type="ECO:0000313" key="3">
    <source>
        <dbReference type="EMBL" id="OQE11905.1"/>
    </source>
</evidence>